<sequence length="240" mass="24184">MKIVGIAGSLRPAAHVGRLLEAAARELPASAEFTAWTGLGEIPACTGGPLPPPAAGLCALLAGADGLLVTAPEHSVLPVQLLHALAWASSPAADAVLLGKPVAVVTACVRPHEAMWTQTELRRLLDVTGAVVRGADLPASPAAPWFDDTGRLADPEMRDRLRRAVTALCAARSPEPVLDVVAGRIPEKIPGRTADQVAGRISGGAADAVAGKAPLVLPAVLAGEVPVGGDAGKVTAGIPV</sequence>
<evidence type="ECO:0000313" key="3">
    <source>
        <dbReference type="Proteomes" id="UP001595850"/>
    </source>
</evidence>
<dbReference type="Gene3D" id="3.40.50.360">
    <property type="match status" value="1"/>
</dbReference>
<dbReference type="EC" id="1.-.-.-" evidence="2"/>
<dbReference type="Proteomes" id="UP001595850">
    <property type="component" value="Unassembled WGS sequence"/>
</dbReference>
<protein>
    <submittedName>
        <fullName evidence="2">NADPH-dependent FMN reductase</fullName>
        <ecNumber evidence="2">1.-.-.-</ecNumber>
    </submittedName>
</protein>
<evidence type="ECO:0000259" key="1">
    <source>
        <dbReference type="Pfam" id="PF03358"/>
    </source>
</evidence>
<keyword evidence="2" id="KW-0560">Oxidoreductase</keyword>
<reference evidence="3" key="1">
    <citation type="journal article" date="2019" name="Int. J. Syst. Evol. Microbiol.">
        <title>The Global Catalogue of Microorganisms (GCM) 10K type strain sequencing project: providing services to taxonomists for standard genome sequencing and annotation.</title>
        <authorList>
            <consortium name="The Broad Institute Genomics Platform"/>
            <consortium name="The Broad Institute Genome Sequencing Center for Infectious Disease"/>
            <person name="Wu L."/>
            <person name="Ma J."/>
        </authorList>
    </citation>
    <scope>NUCLEOTIDE SEQUENCE [LARGE SCALE GENOMIC DNA]</scope>
    <source>
        <strain evidence="3">TBRC 4489</strain>
    </source>
</reference>
<dbReference type="InterPro" id="IPR005025">
    <property type="entry name" value="FMN_Rdtase-like_dom"/>
</dbReference>
<dbReference type="SUPFAM" id="SSF52218">
    <property type="entry name" value="Flavoproteins"/>
    <property type="match status" value="1"/>
</dbReference>
<gene>
    <name evidence="2" type="ORF">ACFOWE_25670</name>
</gene>
<dbReference type="EMBL" id="JBHSBM010000034">
    <property type="protein sequence ID" value="MFC4061704.1"/>
    <property type="molecule type" value="Genomic_DNA"/>
</dbReference>
<name>A0ABV8IFI3_9ACTN</name>
<keyword evidence="3" id="KW-1185">Reference proteome</keyword>
<organism evidence="2 3">
    <name type="scientific">Planomonospora corallina</name>
    <dbReference type="NCBI Taxonomy" id="1806052"/>
    <lineage>
        <taxon>Bacteria</taxon>
        <taxon>Bacillati</taxon>
        <taxon>Actinomycetota</taxon>
        <taxon>Actinomycetes</taxon>
        <taxon>Streptosporangiales</taxon>
        <taxon>Streptosporangiaceae</taxon>
        <taxon>Planomonospora</taxon>
    </lineage>
</organism>
<dbReference type="Pfam" id="PF03358">
    <property type="entry name" value="FMN_red"/>
    <property type="match status" value="1"/>
</dbReference>
<dbReference type="InterPro" id="IPR029039">
    <property type="entry name" value="Flavoprotein-like_sf"/>
</dbReference>
<evidence type="ECO:0000313" key="2">
    <source>
        <dbReference type="EMBL" id="MFC4061704.1"/>
    </source>
</evidence>
<comment type="caution">
    <text evidence="2">The sequence shown here is derived from an EMBL/GenBank/DDBJ whole genome shotgun (WGS) entry which is preliminary data.</text>
</comment>
<dbReference type="RefSeq" id="WP_377292137.1">
    <property type="nucleotide sequence ID" value="NZ_JBHSBM010000034.1"/>
</dbReference>
<dbReference type="GO" id="GO:0016491">
    <property type="term" value="F:oxidoreductase activity"/>
    <property type="evidence" value="ECO:0007669"/>
    <property type="project" value="UniProtKB-KW"/>
</dbReference>
<feature type="domain" description="NADPH-dependent FMN reductase-like" evidence="1">
    <location>
        <begin position="1"/>
        <end position="135"/>
    </location>
</feature>
<accession>A0ABV8IFI3</accession>
<proteinExistence type="predicted"/>